<dbReference type="GO" id="GO:0046983">
    <property type="term" value="F:protein dimerization activity"/>
    <property type="evidence" value="ECO:0007669"/>
    <property type="project" value="InterPro"/>
</dbReference>
<dbReference type="Proteomes" id="UP000789396">
    <property type="component" value="Unassembled WGS sequence"/>
</dbReference>
<name>A0A9N8W2P0_9GLOM</name>
<sequence length="241" mass="27386">MLSLSNLKIKEITSENNPHSSSFVFQYFPPTLELTIGNFLRRILLTLLSGVATFAIEIRVKDKSVTTDDQMVPVLTKFSTLVGVGILAEIKEKKDEIYCLEMDVNNPEDKECIVTANDFQSDPHLVIKNPDLYLATLAPFSRLQIKLYFREDFGYYTAEKQEKHLPQAKNVIFFDTNYSPIEDDGVNFQVNSVATGLEKEEKELKLTIDTNGTISPRQALLQALEISNYINDKIRNKLVKS</sequence>
<dbReference type="InterPro" id="IPR036603">
    <property type="entry name" value="RBP11-like"/>
</dbReference>
<keyword evidence="1" id="KW-0240">DNA-directed RNA polymerase</keyword>
<keyword evidence="5" id="KW-1185">Reference proteome</keyword>
<dbReference type="SUPFAM" id="SSF55257">
    <property type="entry name" value="RBP11-like subunits of RNA polymerase"/>
    <property type="match status" value="1"/>
</dbReference>
<reference evidence="4" key="1">
    <citation type="submission" date="2021-06" db="EMBL/GenBank/DDBJ databases">
        <authorList>
            <person name="Kallberg Y."/>
            <person name="Tangrot J."/>
            <person name="Rosling A."/>
        </authorList>
    </citation>
    <scope>NUCLEOTIDE SEQUENCE</scope>
    <source>
        <strain evidence="4">IN212</strain>
    </source>
</reference>
<evidence type="ECO:0000256" key="2">
    <source>
        <dbReference type="ARBA" id="ARBA00023163"/>
    </source>
</evidence>
<evidence type="ECO:0000313" key="4">
    <source>
        <dbReference type="EMBL" id="CAG8468811.1"/>
    </source>
</evidence>
<organism evidence="4 5">
    <name type="scientific">Racocetra fulgida</name>
    <dbReference type="NCBI Taxonomy" id="60492"/>
    <lineage>
        <taxon>Eukaryota</taxon>
        <taxon>Fungi</taxon>
        <taxon>Fungi incertae sedis</taxon>
        <taxon>Mucoromycota</taxon>
        <taxon>Glomeromycotina</taxon>
        <taxon>Glomeromycetes</taxon>
        <taxon>Diversisporales</taxon>
        <taxon>Gigasporaceae</taxon>
        <taxon>Racocetra</taxon>
    </lineage>
</organism>
<dbReference type="Gene3D" id="3.30.1360.10">
    <property type="entry name" value="RNA polymerase, RBP11-like subunit"/>
    <property type="match status" value="1"/>
</dbReference>
<dbReference type="GO" id="GO:0055029">
    <property type="term" value="C:nuclear DNA-directed RNA polymerase complex"/>
    <property type="evidence" value="ECO:0007669"/>
    <property type="project" value="UniProtKB-ARBA"/>
</dbReference>
<keyword evidence="2" id="KW-0804">Transcription</keyword>
<evidence type="ECO:0000256" key="1">
    <source>
        <dbReference type="ARBA" id="ARBA00022478"/>
    </source>
</evidence>
<dbReference type="AlphaFoldDB" id="A0A9N8W2P0"/>
<dbReference type="OrthoDB" id="2370648at2759"/>
<feature type="domain" description="DNA-directed RNA polymerase RpoA/D/Rpb3-type" evidence="3">
    <location>
        <begin position="20"/>
        <end position="233"/>
    </location>
</feature>
<protein>
    <submittedName>
        <fullName evidence="4">17455_t:CDS:1</fullName>
    </submittedName>
</protein>
<dbReference type="GO" id="GO:0003899">
    <property type="term" value="F:DNA-directed RNA polymerase activity"/>
    <property type="evidence" value="ECO:0007669"/>
    <property type="project" value="InterPro"/>
</dbReference>
<dbReference type="Pfam" id="PF01193">
    <property type="entry name" value="RNA_pol_L"/>
    <property type="match status" value="1"/>
</dbReference>
<dbReference type="GO" id="GO:0006351">
    <property type="term" value="P:DNA-templated transcription"/>
    <property type="evidence" value="ECO:0007669"/>
    <property type="project" value="InterPro"/>
</dbReference>
<dbReference type="Pfam" id="PF01000">
    <property type="entry name" value="RNA_pol_A_bac"/>
    <property type="match status" value="1"/>
</dbReference>
<dbReference type="InterPro" id="IPR036643">
    <property type="entry name" value="RNApol_insert_sf"/>
</dbReference>
<accession>A0A9N8W2P0</accession>
<proteinExistence type="predicted"/>
<dbReference type="SUPFAM" id="SSF56553">
    <property type="entry name" value="Insert subdomain of RNA polymerase alpha subunit"/>
    <property type="match status" value="1"/>
</dbReference>
<dbReference type="SMART" id="SM00662">
    <property type="entry name" value="RPOLD"/>
    <property type="match status" value="1"/>
</dbReference>
<comment type="caution">
    <text evidence="4">The sequence shown here is derived from an EMBL/GenBank/DDBJ whole genome shotgun (WGS) entry which is preliminary data.</text>
</comment>
<dbReference type="EMBL" id="CAJVPZ010000546">
    <property type="protein sequence ID" value="CAG8468811.1"/>
    <property type="molecule type" value="Genomic_DNA"/>
</dbReference>
<evidence type="ECO:0000313" key="5">
    <source>
        <dbReference type="Proteomes" id="UP000789396"/>
    </source>
</evidence>
<dbReference type="InterPro" id="IPR011262">
    <property type="entry name" value="DNA-dir_RNA_pol_insert"/>
</dbReference>
<dbReference type="Gene3D" id="2.170.120.12">
    <property type="entry name" value="DNA-directed RNA polymerase, insert domain"/>
    <property type="match status" value="1"/>
</dbReference>
<evidence type="ECO:0000259" key="3">
    <source>
        <dbReference type="SMART" id="SM00662"/>
    </source>
</evidence>
<dbReference type="InterPro" id="IPR011263">
    <property type="entry name" value="DNA-dir_RNA_pol_RpoA/D/Rpb3"/>
</dbReference>
<gene>
    <name evidence="4" type="ORF">RFULGI_LOCUS1022</name>
</gene>